<dbReference type="EMBL" id="MZGS01000027">
    <property type="protein sequence ID" value="PWB85463.1"/>
    <property type="molecule type" value="Genomic_DNA"/>
</dbReference>
<dbReference type="RefSeq" id="WP_116592640.1">
    <property type="nucleotide sequence ID" value="NZ_MZGS01000027.1"/>
</dbReference>
<dbReference type="Proteomes" id="UP000251717">
    <property type="component" value="Unassembled WGS sequence"/>
</dbReference>
<keyword evidence="1" id="KW-1133">Transmembrane helix</keyword>
<keyword evidence="1" id="KW-0812">Transmembrane</keyword>
<comment type="caution">
    <text evidence="2">The sequence shown here is derived from an EMBL/GenBank/DDBJ whole genome shotgun (WGS) entry which is preliminary data.</text>
</comment>
<evidence type="ECO:0000313" key="2">
    <source>
        <dbReference type="EMBL" id="PWB85463.1"/>
    </source>
</evidence>
<keyword evidence="3" id="KW-1185">Reference proteome</keyword>
<evidence type="ECO:0000256" key="1">
    <source>
        <dbReference type="SAM" id="Phobius"/>
    </source>
</evidence>
<evidence type="ECO:0000313" key="3">
    <source>
        <dbReference type="Proteomes" id="UP000251717"/>
    </source>
</evidence>
<feature type="transmembrane region" description="Helical" evidence="1">
    <location>
        <begin position="6"/>
        <end position="27"/>
    </location>
</feature>
<reference evidence="2 3" key="1">
    <citation type="submission" date="2017-03" db="EMBL/GenBank/DDBJ databases">
        <title>Genome sequence of Methanobrevibacter thaueri.</title>
        <authorList>
            <person name="Poehlein A."/>
            <person name="Seedorf H."/>
            <person name="Daniel R."/>
        </authorList>
    </citation>
    <scope>NUCLEOTIDE SEQUENCE [LARGE SCALE GENOMIC DNA]</scope>
    <source>
        <strain evidence="2 3">DSM 11995</strain>
    </source>
</reference>
<protein>
    <submittedName>
        <fullName evidence="2">Uncharacterized protein</fullName>
    </submittedName>
</protein>
<dbReference type="OrthoDB" id="78142at2157"/>
<keyword evidence="1" id="KW-0472">Membrane</keyword>
<organism evidence="2 3">
    <name type="scientific">Methanobrevibacter thaueri</name>
    <dbReference type="NCBI Taxonomy" id="190975"/>
    <lineage>
        <taxon>Archaea</taxon>
        <taxon>Methanobacteriati</taxon>
        <taxon>Methanobacteriota</taxon>
        <taxon>Methanomada group</taxon>
        <taxon>Methanobacteria</taxon>
        <taxon>Methanobacteriales</taxon>
        <taxon>Methanobacteriaceae</taxon>
        <taxon>Methanobrevibacter</taxon>
    </lineage>
</organism>
<sequence>MLDNKGSFYLIDAILAVVLLLIVFLAINTTVTMPTHEYSYESRDIRTAQDVMELLSGRIDFQDKSFISEISGILKEGENSKESVREVSKISRDRLDSYDLENYRLVESNVLNDEVLASKGKYDDAENVSVATRTYGDYSFTLSTW</sequence>
<name>A0A315XKF1_9EURY</name>
<gene>
    <name evidence="2" type="ORF">MBBTH_17270</name>
</gene>
<dbReference type="AlphaFoldDB" id="A0A315XKF1"/>
<proteinExistence type="predicted"/>
<accession>A0A315XKF1</accession>